<keyword evidence="6 8" id="KW-1133">Transmembrane helix</keyword>
<feature type="transmembrane region" description="Helical" evidence="8">
    <location>
        <begin position="216"/>
        <end position="242"/>
    </location>
</feature>
<comment type="subcellular location">
    <subcellularLocation>
        <location evidence="1">Membrane</location>
        <topology evidence="1">Multi-pass membrane protein</topology>
    </subcellularLocation>
</comment>
<dbReference type="InterPro" id="IPR004761">
    <property type="entry name" value="Spore_GerAB"/>
</dbReference>
<dbReference type="PANTHER" id="PTHR34975:SF2">
    <property type="entry name" value="SPORE GERMINATION PROTEIN A2"/>
    <property type="match status" value="1"/>
</dbReference>
<name>A0A4R2P5H0_9BACL</name>
<dbReference type="AlphaFoldDB" id="A0A4R2P5H0"/>
<evidence type="ECO:0000256" key="3">
    <source>
        <dbReference type="ARBA" id="ARBA00022448"/>
    </source>
</evidence>
<keyword evidence="10" id="KW-1185">Reference proteome</keyword>
<evidence type="ECO:0000256" key="4">
    <source>
        <dbReference type="ARBA" id="ARBA00022544"/>
    </source>
</evidence>
<evidence type="ECO:0000313" key="10">
    <source>
        <dbReference type="Proteomes" id="UP000295416"/>
    </source>
</evidence>
<dbReference type="Pfam" id="PF03845">
    <property type="entry name" value="Spore_permease"/>
    <property type="match status" value="1"/>
</dbReference>
<feature type="transmembrane region" description="Helical" evidence="8">
    <location>
        <begin position="12"/>
        <end position="32"/>
    </location>
</feature>
<feature type="transmembrane region" description="Helical" evidence="8">
    <location>
        <begin position="184"/>
        <end position="204"/>
    </location>
</feature>
<evidence type="ECO:0000256" key="7">
    <source>
        <dbReference type="ARBA" id="ARBA00023136"/>
    </source>
</evidence>
<dbReference type="RefSeq" id="WP_207902940.1">
    <property type="nucleotide sequence ID" value="NZ_SLXK01000011.1"/>
</dbReference>
<evidence type="ECO:0000256" key="1">
    <source>
        <dbReference type="ARBA" id="ARBA00004141"/>
    </source>
</evidence>
<keyword evidence="4" id="KW-0309">Germination</keyword>
<dbReference type="EMBL" id="SLXK01000011">
    <property type="protein sequence ID" value="TCP29211.1"/>
    <property type="molecule type" value="Genomic_DNA"/>
</dbReference>
<comment type="caution">
    <text evidence="9">The sequence shown here is derived from an EMBL/GenBank/DDBJ whole genome shotgun (WGS) entry which is preliminary data.</text>
</comment>
<gene>
    <name evidence="9" type="ORF">EV207_11110</name>
</gene>
<feature type="transmembrane region" description="Helical" evidence="8">
    <location>
        <begin position="327"/>
        <end position="353"/>
    </location>
</feature>
<dbReference type="PANTHER" id="PTHR34975">
    <property type="entry name" value="SPORE GERMINATION PROTEIN A2"/>
    <property type="match status" value="1"/>
</dbReference>
<feature type="transmembrane region" description="Helical" evidence="8">
    <location>
        <begin position="269"/>
        <end position="290"/>
    </location>
</feature>
<evidence type="ECO:0000256" key="8">
    <source>
        <dbReference type="SAM" id="Phobius"/>
    </source>
</evidence>
<feature type="transmembrane region" description="Helical" evidence="8">
    <location>
        <begin position="117"/>
        <end position="135"/>
    </location>
</feature>
<protein>
    <submittedName>
        <fullName evidence="9">Spore germination protein KB</fullName>
    </submittedName>
</protein>
<reference evidence="9 10" key="1">
    <citation type="submission" date="2019-03" db="EMBL/GenBank/DDBJ databases">
        <title>Genomic Encyclopedia of Type Strains, Phase IV (KMG-IV): sequencing the most valuable type-strain genomes for metagenomic binning, comparative biology and taxonomic classification.</title>
        <authorList>
            <person name="Goeker M."/>
        </authorList>
    </citation>
    <scope>NUCLEOTIDE SEQUENCE [LARGE SCALE GENOMIC DNA]</scope>
    <source>
        <strain evidence="9 10">DSM 19377</strain>
    </source>
</reference>
<keyword evidence="5 8" id="KW-0812">Transmembrane</keyword>
<evidence type="ECO:0000256" key="5">
    <source>
        <dbReference type="ARBA" id="ARBA00022692"/>
    </source>
</evidence>
<dbReference type="GO" id="GO:0009847">
    <property type="term" value="P:spore germination"/>
    <property type="evidence" value="ECO:0007669"/>
    <property type="project" value="InterPro"/>
</dbReference>
<keyword evidence="3" id="KW-0813">Transport</keyword>
<dbReference type="Proteomes" id="UP000295416">
    <property type="component" value="Unassembled WGS sequence"/>
</dbReference>
<evidence type="ECO:0000256" key="2">
    <source>
        <dbReference type="ARBA" id="ARBA00007998"/>
    </source>
</evidence>
<evidence type="ECO:0000313" key="9">
    <source>
        <dbReference type="EMBL" id="TCP29211.1"/>
    </source>
</evidence>
<comment type="similarity">
    <text evidence="2">Belongs to the amino acid-polyamine-organocation (APC) superfamily. Spore germination protein (SGP) (TC 2.A.3.9) family.</text>
</comment>
<dbReference type="GO" id="GO:0016020">
    <property type="term" value="C:membrane"/>
    <property type="evidence" value="ECO:0007669"/>
    <property type="project" value="UniProtKB-SubCell"/>
</dbReference>
<feature type="transmembrane region" description="Helical" evidence="8">
    <location>
        <begin position="302"/>
        <end position="321"/>
    </location>
</feature>
<keyword evidence="7 8" id="KW-0472">Membrane</keyword>
<feature type="transmembrane region" description="Helical" evidence="8">
    <location>
        <begin position="44"/>
        <end position="65"/>
    </location>
</feature>
<sequence length="370" mass="41505">MIEKSRISSFQMAIMMYPTILATAILLVPSITGKFAERDMWLSPILASSIGFLNVFLAVQLNKLYPKMTLIEYSEKIIGLIPGKILGFAYLFFYLQTNGIVFREYGEFVVGNFLSKTPMIVVIGSMALVCAFSVRGGAEVIARSAQIFVPLVVILLLFIFILLVPDLEPKNMFPIMDKGIMPSFMGSVVPASWFSEYTLIAFLLPFLHDRGKGLKWGFISVFTVMITMVVTNMSALFLFGSITDSFTYPVMSAARYIDVADFLQHLESIVMAIWVAGTFVKISVFYYALVLGTAQWLNMSDYRTLVLPLGFLLVIFSLWTAPNLIEMVHYLTTTWVFNALTMQVAIPILLLILGKIRRKRGTKVGSTRND</sequence>
<feature type="transmembrane region" description="Helical" evidence="8">
    <location>
        <begin position="147"/>
        <end position="164"/>
    </location>
</feature>
<proteinExistence type="inferred from homology"/>
<feature type="transmembrane region" description="Helical" evidence="8">
    <location>
        <begin position="77"/>
        <end position="97"/>
    </location>
</feature>
<dbReference type="NCBIfam" id="TIGR00912">
    <property type="entry name" value="2A0309"/>
    <property type="match status" value="1"/>
</dbReference>
<accession>A0A4R2P5H0</accession>
<evidence type="ECO:0000256" key="6">
    <source>
        <dbReference type="ARBA" id="ARBA00022989"/>
    </source>
</evidence>
<organism evidence="9 10">
    <name type="scientific">Scopulibacillus darangshiensis</name>
    <dbReference type="NCBI Taxonomy" id="442528"/>
    <lineage>
        <taxon>Bacteria</taxon>
        <taxon>Bacillati</taxon>
        <taxon>Bacillota</taxon>
        <taxon>Bacilli</taxon>
        <taxon>Bacillales</taxon>
        <taxon>Sporolactobacillaceae</taxon>
        <taxon>Scopulibacillus</taxon>
    </lineage>
</organism>